<dbReference type="Gene3D" id="3.40.50.720">
    <property type="entry name" value="NAD(P)-binding Rossmann-like Domain"/>
    <property type="match status" value="1"/>
</dbReference>
<evidence type="ECO:0000259" key="1">
    <source>
        <dbReference type="Pfam" id="PF13460"/>
    </source>
</evidence>
<dbReference type="Proteomes" id="UP001187682">
    <property type="component" value="Unassembled WGS sequence"/>
</dbReference>
<feature type="domain" description="NAD(P)-binding" evidence="1">
    <location>
        <begin position="10"/>
        <end position="157"/>
    </location>
</feature>
<proteinExistence type="predicted"/>
<gene>
    <name evidence="2" type="ORF">DNG_09053</name>
</gene>
<sequence>MSGVNTIIFGATGGVGAFAAYAAKERGANLFLAVRDLTKALPNVTLEQEKQDGLIRVQADLTKPNTLIAALTATKATRAFVYFTYGAPEHMKFSFEALKSAGVEFVVFLSTGGIRGDPRIPTPDEPIFWAHGQAEIHLEETFGKKGYVAIRPAFFASNTLWWKEMIKAGDVRLPYPQATNDALAPKDIGQVAGALLVQGPSVLDSFDGEYNAIRLYGPRLRTQREEALVIARALGKEIKITTVSEEEFISFFVKLIPEPIARLLVSDFKMRAGLVDDDGFYAESEFKKASINIEKYSGRRPTEFEEWAEDNKGLFV</sequence>
<dbReference type="SUPFAM" id="SSF51735">
    <property type="entry name" value="NAD(P)-binding Rossmann-fold domains"/>
    <property type="match status" value="1"/>
</dbReference>
<dbReference type="EMBL" id="ONZQ02000015">
    <property type="protein sequence ID" value="SPO06364.1"/>
    <property type="molecule type" value="Genomic_DNA"/>
</dbReference>
<comment type="caution">
    <text evidence="2">The sequence shown here is derived from an EMBL/GenBank/DDBJ whole genome shotgun (WGS) entry which is preliminary data.</text>
</comment>
<evidence type="ECO:0000313" key="3">
    <source>
        <dbReference type="Proteomes" id="UP001187682"/>
    </source>
</evidence>
<accession>A0AAE8N6L3</accession>
<keyword evidence="3" id="KW-1185">Reference proteome</keyword>
<dbReference type="AlphaFoldDB" id="A0AAE8N6L3"/>
<dbReference type="Pfam" id="PF13460">
    <property type="entry name" value="NAD_binding_10"/>
    <property type="match status" value="1"/>
</dbReference>
<organism evidence="2 3">
    <name type="scientific">Cephalotrichum gorgonifer</name>
    <dbReference type="NCBI Taxonomy" id="2041049"/>
    <lineage>
        <taxon>Eukaryota</taxon>
        <taxon>Fungi</taxon>
        <taxon>Dikarya</taxon>
        <taxon>Ascomycota</taxon>
        <taxon>Pezizomycotina</taxon>
        <taxon>Sordariomycetes</taxon>
        <taxon>Hypocreomycetidae</taxon>
        <taxon>Microascales</taxon>
        <taxon>Microascaceae</taxon>
        <taxon>Cephalotrichum</taxon>
    </lineage>
</organism>
<reference evidence="2" key="1">
    <citation type="submission" date="2018-03" db="EMBL/GenBank/DDBJ databases">
        <authorList>
            <person name="Guldener U."/>
        </authorList>
    </citation>
    <scope>NUCLEOTIDE SEQUENCE</scope>
</reference>
<name>A0AAE8N6L3_9PEZI</name>
<dbReference type="InterPro" id="IPR051604">
    <property type="entry name" value="Ergot_Alk_Oxidoreductase"/>
</dbReference>
<dbReference type="InterPro" id="IPR016040">
    <property type="entry name" value="NAD(P)-bd_dom"/>
</dbReference>
<dbReference type="PANTHER" id="PTHR43162:SF1">
    <property type="entry name" value="PRESTALK A DIFFERENTIATION PROTEIN A"/>
    <property type="match status" value="1"/>
</dbReference>
<dbReference type="InterPro" id="IPR036291">
    <property type="entry name" value="NAD(P)-bd_dom_sf"/>
</dbReference>
<dbReference type="PANTHER" id="PTHR43162">
    <property type="match status" value="1"/>
</dbReference>
<evidence type="ECO:0000313" key="2">
    <source>
        <dbReference type="EMBL" id="SPO06364.1"/>
    </source>
</evidence>
<protein>
    <submittedName>
        <fullName evidence="2">Related to NmrA-like family protein</fullName>
    </submittedName>
</protein>